<dbReference type="Pfam" id="PF22907">
    <property type="entry name" value="Ams1-like_1st"/>
    <property type="match status" value="1"/>
</dbReference>
<protein>
    <submittedName>
        <fullName evidence="2">Alpha-mannosidase 2C1</fullName>
    </submittedName>
</protein>
<comment type="caution">
    <text evidence="2">The sequence shown here is derived from an EMBL/GenBank/DDBJ whole genome shotgun (WGS) entry which is preliminary data.</text>
</comment>
<feature type="domain" description="Alpha-mannosidase Ams1-like N-terminal" evidence="1">
    <location>
        <begin position="162"/>
        <end position="239"/>
    </location>
</feature>
<proteinExistence type="predicted"/>
<dbReference type="GO" id="GO:0004559">
    <property type="term" value="F:alpha-mannosidase activity"/>
    <property type="evidence" value="ECO:0007669"/>
    <property type="project" value="TreeGrafter"/>
</dbReference>
<accession>A0A2G8L7T8</accession>
<dbReference type="STRING" id="307972.A0A2G8L7T8"/>
<gene>
    <name evidence="2" type="ORF">BSL78_06828</name>
</gene>
<dbReference type="GO" id="GO:0009313">
    <property type="term" value="P:oligosaccharide catabolic process"/>
    <property type="evidence" value="ECO:0007669"/>
    <property type="project" value="TreeGrafter"/>
</dbReference>
<dbReference type="OrthoDB" id="10261055at2759"/>
<evidence type="ECO:0000313" key="2">
    <source>
        <dbReference type="EMBL" id="PIK56245.1"/>
    </source>
</evidence>
<dbReference type="Proteomes" id="UP000230750">
    <property type="component" value="Unassembled WGS sequence"/>
</dbReference>
<evidence type="ECO:0000259" key="1">
    <source>
        <dbReference type="Pfam" id="PF22907"/>
    </source>
</evidence>
<organism evidence="2 3">
    <name type="scientific">Stichopus japonicus</name>
    <name type="common">Sea cucumber</name>
    <dbReference type="NCBI Taxonomy" id="307972"/>
    <lineage>
        <taxon>Eukaryota</taxon>
        <taxon>Metazoa</taxon>
        <taxon>Echinodermata</taxon>
        <taxon>Eleutherozoa</taxon>
        <taxon>Echinozoa</taxon>
        <taxon>Holothuroidea</taxon>
        <taxon>Aspidochirotacea</taxon>
        <taxon>Aspidochirotida</taxon>
        <taxon>Stichopodidae</taxon>
        <taxon>Apostichopus</taxon>
    </lineage>
</organism>
<sequence>MASTDISCVFTSSAIQGISSVQTENSLYQRHQQDIKEEESACEEPVEGYSCHISIKLEVEANDGETSPEDSEHVDVSHLLRPLTFLQTDSLHLHKASQRFEGTVTASNYVTCEKTKMAAPLVKHHRTTLERAEKFTSKVYFKDSNLQSRLYTNRMTVPGIFHYAAPGRVPFKAAVTQKFDSVTVGGSYGPTWSTHWFRLEFQIPKAWKSQHVRLQWHSGSEALIWSRDGVPLQGLNPEERI</sequence>
<reference evidence="2 3" key="1">
    <citation type="journal article" date="2017" name="PLoS Biol.">
        <title>The sea cucumber genome provides insights into morphological evolution and visceral regeneration.</title>
        <authorList>
            <person name="Zhang X."/>
            <person name="Sun L."/>
            <person name="Yuan J."/>
            <person name="Sun Y."/>
            <person name="Gao Y."/>
            <person name="Zhang L."/>
            <person name="Li S."/>
            <person name="Dai H."/>
            <person name="Hamel J.F."/>
            <person name="Liu C."/>
            <person name="Yu Y."/>
            <person name="Liu S."/>
            <person name="Lin W."/>
            <person name="Guo K."/>
            <person name="Jin S."/>
            <person name="Xu P."/>
            <person name="Storey K.B."/>
            <person name="Huan P."/>
            <person name="Zhang T."/>
            <person name="Zhou Y."/>
            <person name="Zhang J."/>
            <person name="Lin C."/>
            <person name="Li X."/>
            <person name="Xing L."/>
            <person name="Huo D."/>
            <person name="Sun M."/>
            <person name="Wang L."/>
            <person name="Mercier A."/>
            <person name="Li F."/>
            <person name="Yang H."/>
            <person name="Xiang J."/>
        </authorList>
    </citation>
    <scope>NUCLEOTIDE SEQUENCE [LARGE SCALE GENOMIC DNA]</scope>
    <source>
        <strain evidence="2">Shaxun</strain>
        <tissue evidence="2">Muscle</tissue>
    </source>
</reference>
<dbReference type="EMBL" id="MRZV01000182">
    <property type="protein sequence ID" value="PIK56245.1"/>
    <property type="molecule type" value="Genomic_DNA"/>
</dbReference>
<dbReference type="AlphaFoldDB" id="A0A2G8L7T8"/>
<feature type="non-terminal residue" evidence="2">
    <location>
        <position position="241"/>
    </location>
</feature>
<dbReference type="InterPro" id="IPR054723">
    <property type="entry name" value="Ams1-like_N"/>
</dbReference>
<name>A0A2G8L7T8_STIJA</name>
<dbReference type="PANTHER" id="PTHR46017:SF1">
    <property type="entry name" value="ALPHA-MANNOSIDASE 2C1"/>
    <property type="match status" value="1"/>
</dbReference>
<dbReference type="PANTHER" id="PTHR46017">
    <property type="entry name" value="ALPHA-MANNOSIDASE 2C1"/>
    <property type="match status" value="1"/>
</dbReference>
<evidence type="ECO:0000313" key="3">
    <source>
        <dbReference type="Proteomes" id="UP000230750"/>
    </source>
</evidence>
<keyword evidence="3" id="KW-1185">Reference proteome</keyword>